<gene>
    <name evidence="1" type="ORF">S03H2_13349</name>
</gene>
<dbReference type="EMBL" id="BARU01006777">
    <property type="protein sequence ID" value="GAH36756.1"/>
    <property type="molecule type" value="Genomic_DNA"/>
</dbReference>
<protein>
    <submittedName>
        <fullName evidence="1">Uncharacterized protein</fullName>
    </submittedName>
</protein>
<reference evidence="1" key="1">
    <citation type="journal article" date="2014" name="Front. Microbiol.">
        <title>High frequency of phylogenetically diverse reductive dehalogenase-homologous genes in deep subseafloor sedimentary metagenomes.</title>
        <authorList>
            <person name="Kawai M."/>
            <person name="Futagami T."/>
            <person name="Toyoda A."/>
            <person name="Takaki Y."/>
            <person name="Nishi S."/>
            <person name="Hori S."/>
            <person name="Arai W."/>
            <person name="Tsubouchi T."/>
            <person name="Morono Y."/>
            <person name="Uchiyama I."/>
            <person name="Ito T."/>
            <person name="Fujiyama A."/>
            <person name="Inagaki F."/>
            <person name="Takami H."/>
        </authorList>
    </citation>
    <scope>NUCLEOTIDE SEQUENCE</scope>
    <source>
        <strain evidence="1">Expedition CK06-06</strain>
    </source>
</reference>
<sequence>MVLMRKFVTWISLILIFSVSMWGKINFFSKLFTEPIEVLYIIMKDGAPFRYTSFDENRIWLNVEEMERGLRTPDKKYSISDIAIIIHNHFIEDEASDDDRRQLKDLKKHGFKGLFLIYCKRTNKTYHVQD</sequence>
<organism evidence="1">
    <name type="scientific">marine sediment metagenome</name>
    <dbReference type="NCBI Taxonomy" id="412755"/>
    <lineage>
        <taxon>unclassified sequences</taxon>
        <taxon>metagenomes</taxon>
        <taxon>ecological metagenomes</taxon>
    </lineage>
</organism>
<name>X1ETN4_9ZZZZ</name>
<evidence type="ECO:0000313" key="1">
    <source>
        <dbReference type="EMBL" id="GAH36756.1"/>
    </source>
</evidence>
<accession>X1ETN4</accession>
<proteinExistence type="predicted"/>
<dbReference type="AlphaFoldDB" id="X1ETN4"/>
<comment type="caution">
    <text evidence="1">The sequence shown here is derived from an EMBL/GenBank/DDBJ whole genome shotgun (WGS) entry which is preliminary data.</text>
</comment>